<reference evidence="15" key="1">
    <citation type="submission" date="2020-05" db="EMBL/GenBank/DDBJ databases">
        <title>Phylogenomic resolution of chytrid fungi.</title>
        <authorList>
            <person name="Stajich J.E."/>
            <person name="Amses K."/>
            <person name="Simmons R."/>
            <person name="Seto K."/>
            <person name="Myers J."/>
            <person name="Bonds A."/>
            <person name="Quandt C.A."/>
            <person name="Barry K."/>
            <person name="Liu P."/>
            <person name="Grigoriev I."/>
            <person name="Longcore J.E."/>
            <person name="James T.Y."/>
        </authorList>
    </citation>
    <scope>NUCLEOTIDE SEQUENCE</scope>
    <source>
        <strain evidence="15">JEL0476</strain>
    </source>
</reference>
<keyword evidence="9" id="KW-0539">Nucleus</keyword>
<dbReference type="InterPro" id="IPR038275">
    <property type="entry name" value="Nuf2_N_sf"/>
</dbReference>
<dbReference type="GO" id="GO:0051315">
    <property type="term" value="P:attachment of mitotic spindle microtubules to kinetochore"/>
    <property type="evidence" value="ECO:0007669"/>
    <property type="project" value="TreeGrafter"/>
</dbReference>
<keyword evidence="5" id="KW-0132">Cell division</keyword>
<dbReference type="GO" id="GO:0051301">
    <property type="term" value="P:cell division"/>
    <property type="evidence" value="ECO:0007669"/>
    <property type="project" value="UniProtKB-KW"/>
</dbReference>
<comment type="similarity">
    <text evidence="3">Belongs to the NUF2 family.</text>
</comment>
<evidence type="ECO:0000256" key="4">
    <source>
        <dbReference type="ARBA" id="ARBA00022454"/>
    </source>
</evidence>
<name>A0AAD5TZI3_9FUNG</name>
<dbReference type="GO" id="GO:0044877">
    <property type="term" value="F:protein-containing complex binding"/>
    <property type="evidence" value="ECO:0007669"/>
    <property type="project" value="TreeGrafter"/>
</dbReference>
<dbReference type="PANTHER" id="PTHR21650">
    <property type="entry name" value="MEMBRALIN/KINETOCHORE PROTEIN NUF2"/>
    <property type="match status" value="1"/>
</dbReference>
<evidence type="ECO:0000259" key="13">
    <source>
        <dbReference type="Pfam" id="PF03800"/>
    </source>
</evidence>
<evidence type="ECO:0000256" key="6">
    <source>
        <dbReference type="ARBA" id="ARBA00022776"/>
    </source>
</evidence>
<evidence type="ECO:0000256" key="12">
    <source>
        <dbReference type="SAM" id="Coils"/>
    </source>
</evidence>
<keyword evidence="11" id="KW-0137">Centromere</keyword>
<evidence type="ECO:0000256" key="3">
    <source>
        <dbReference type="ARBA" id="ARBA00005498"/>
    </source>
</evidence>
<dbReference type="GO" id="GO:0051383">
    <property type="term" value="P:kinetochore organization"/>
    <property type="evidence" value="ECO:0007669"/>
    <property type="project" value="TreeGrafter"/>
</dbReference>
<comment type="caution">
    <text evidence="15">The sequence shown here is derived from an EMBL/GenBank/DDBJ whole genome shotgun (WGS) entry which is preliminary data.</text>
</comment>
<dbReference type="PANTHER" id="PTHR21650:SF2">
    <property type="entry name" value="KINETOCHORE PROTEIN NUF2"/>
    <property type="match status" value="1"/>
</dbReference>
<organism evidence="15 16">
    <name type="scientific">Clydaea vesicula</name>
    <dbReference type="NCBI Taxonomy" id="447962"/>
    <lineage>
        <taxon>Eukaryota</taxon>
        <taxon>Fungi</taxon>
        <taxon>Fungi incertae sedis</taxon>
        <taxon>Chytridiomycota</taxon>
        <taxon>Chytridiomycota incertae sedis</taxon>
        <taxon>Chytridiomycetes</taxon>
        <taxon>Lobulomycetales</taxon>
        <taxon>Lobulomycetaceae</taxon>
        <taxon>Clydaea</taxon>
    </lineage>
</organism>
<evidence type="ECO:0000256" key="1">
    <source>
        <dbReference type="ARBA" id="ARBA00004123"/>
    </source>
</evidence>
<dbReference type="Gene3D" id="1.10.418.60">
    <property type="entry name" value="Ncd80 complex, Nuf2 subunit"/>
    <property type="match status" value="1"/>
</dbReference>
<evidence type="ECO:0000313" key="15">
    <source>
        <dbReference type="EMBL" id="KAJ3218022.1"/>
    </source>
</evidence>
<dbReference type="Pfam" id="PF03800">
    <property type="entry name" value="Nuf2"/>
    <property type="match status" value="1"/>
</dbReference>
<evidence type="ECO:0000256" key="2">
    <source>
        <dbReference type="ARBA" id="ARBA00004629"/>
    </source>
</evidence>
<keyword evidence="16" id="KW-1185">Reference proteome</keyword>
<dbReference type="Pfam" id="PF18595">
    <property type="entry name" value="Nuf2_DHR10-like"/>
    <property type="match status" value="1"/>
</dbReference>
<dbReference type="AlphaFoldDB" id="A0AAD5TZI3"/>
<evidence type="ECO:0000256" key="9">
    <source>
        <dbReference type="ARBA" id="ARBA00023242"/>
    </source>
</evidence>
<protein>
    <submittedName>
        <fullName evidence="15">Kinetochore-associated Ndc80 complex subunit nuf2</fullName>
    </submittedName>
</protein>
<comment type="subcellular location">
    <subcellularLocation>
        <location evidence="2">Chromosome</location>
        <location evidence="2">Centromere</location>
        <location evidence="2">Kinetochore</location>
    </subcellularLocation>
    <subcellularLocation>
        <location evidence="1">Nucleus</location>
    </subcellularLocation>
</comment>
<proteinExistence type="inferred from homology"/>
<dbReference type="GO" id="GO:0005634">
    <property type="term" value="C:nucleus"/>
    <property type="evidence" value="ECO:0007669"/>
    <property type="project" value="UniProtKB-SubCell"/>
</dbReference>
<feature type="domain" description="Kinetochore protein Nuf2 N-terminal" evidence="13">
    <location>
        <begin position="3"/>
        <end position="111"/>
    </location>
</feature>
<keyword evidence="6" id="KW-0498">Mitosis</keyword>
<dbReference type="InterPro" id="IPR005549">
    <property type="entry name" value="Kinetochore_Nuf2_N"/>
</dbReference>
<dbReference type="GO" id="GO:0007052">
    <property type="term" value="P:mitotic spindle organization"/>
    <property type="evidence" value="ECO:0007669"/>
    <property type="project" value="TreeGrafter"/>
</dbReference>
<feature type="coiled-coil region" evidence="12">
    <location>
        <begin position="161"/>
        <end position="195"/>
    </location>
</feature>
<evidence type="ECO:0000256" key="8">
    <source>
        <dbReference type="ARBA" id="ARBA00023054"/>
    </source>
</evidence>
<sequence>MSVTKPTPQKTFLIYEALVLLFMGQKIERENLHFKLVEILEHPNLHSESIVLMSLFKLLFSLLSKIGIHDLTLIDITHPRRKSITRILSALINFAKFREEHLMVFDECTLKTDQAIEQARILEDRNLQLAEKVNTLALKREEQKPAVEKLQKLNSALATDLIELQKIQKNLTTEVEKLRNTKVDLEAKLTNINLSFTSAKQECERIRSRIVANPEKLEHAIKDMNSNVISTKQFVTDLELKSRKLGKKLEMLSVIEHEIFGCVKIMEECQEDVKEFKILKIKNVKCKEDIEIYKQEKKDIGIKQQQGQRQLTGCNDRIQRLMFHQTQKQDSLDKSIELLMSNYLVSLEEEKKVQLELEKDQCYVDELERLIIEREKECENQENDLCQKIILLNEHLESYQNYISSGFKFHKLSNSSNIA</sequence>
<keyword evidence="10" id="KW-0131">Cell cycle</keyword>
<accession>A0AAD5TZI3</accession>
<evidence type="ECO:0000256" key="10">
    <source>
        <dbReference type="ARBA" id="ARBA00023306"/>
    </source>
</evidence>
<evidence type="ECO:0000256" key="5">
    <source>
        <dbReference type="ARBA" id="ARBA00022618"/>
    </source>
</evidence>
<keyword evidence="8 12" id="KW-0175">Coiled coil</keyword>
<feature type="domain" description="Nuf2 DHR10-like" evidence="14">
    <location>
        <begin position="226"/>
        <end position="338"/>
    </location>
</feature>
<dbReference type="GO" id="GO:0031262">
    <property type="term" value="C:Ndc80 complex"/>
    <property type="evidence" value="ECO:0007669"/>
    <property type="project" value="InterPro"/>
</dbReference>
<gene>
    <name evidence="15" type="primary">NUF2</name>
    <name evidence="15" type="ORF">HK099_005215</name>
</gene>
<evidence type="ECO:0000313" key="16">
    <source>
        <dbReference type="Proteomes" id="UP001211065"/>
    </source>
</evidence>
<evidence type="ECO:0000259" key="14">
    <source>
        <dbReference type="Pfam" id="PF18595"/>
    </source>
</evidence>
<keyword evidence="4" id="KW-0158">Chromosome</keyword>
<dbReference type="Proteomes" id="UP001211065">
    <property type="component" value="Unassembled WGS sequence"/>
</dbReference>
<dbReference type="GO" id="GO:0045132">
    <property type="term" value="P:meiotic chromosome segregation"/>
    <property type="evidence" value="ECO:0007669"/>
    <property type="project" value="TreeGrafter"/>
</dbReference>
<dbReference type="EMBL" id="JADGJW010000399">
    <property type="protein sequence ID" value="KAJ3218022.1"/>
    <property type="molecule type" value="Genomic_DNA"/>
</dbReference>
<keyword evidence="7" id="KW-0995">Kinetochore</keyword>
<evidence type="ECO:0000256" key="11">
    <source>
        <dbReference type="ARBA" id="ARBA00023328"/>
    </source>
</evidence>
<evidence type="ECO:0000256" key="7">
    <source>
        <dbReference type="ARBA" id="ARBA00022838"/>
    </source>
</evidence>
<dbReference type="InterPro" id="IPR041112">
    <property type="entry name" value="Nuf2_DHR10-like"/>
</dbReference>